<evidence type="ECO:0000313" key="4">
    <source>
        <dbReference type="EMBL" id="USI74369.1"/>
    </source>
</evidence>
<sequence>MKRLLPLLLVATGCSFAPAYHRPQTALPQSWKTAEGWAEAVPADQAPRADWWSQFGDPELDRLIGEADAHNQTVAQAEATYRQARAAVREARASLFPTVSANGAVTHTRTGAGRAVVTGGTVTAGGGARATTNYQVSLGASWEPDFFGSLRNTLSSASATAQARLADLATAQLALHGELATDYLSLRGTDAQLQVLAATVEGYRRSLQIASNRYQAGIVARTDVFQAQSQLASAESDLEGLRRTRTQYEDAIAVLVGAPAASFRIAPVPRWQPVVPAVPLSLPGALVQRRPDVASTERAVAAANAQIGVARAAFFPTVSLSGQYGFNNNQLGELFTSAASLWSLGATVAQTLLDFGARSARVAQARAAYDAAVAAYRGTVLTALQDVQDQLVAQTILARQAQLLRTASEAADRSEAAIREQYRTGLVVFTDVVTAQATALQARRALLQAELDRQTAAVALVQALGGGWDESALRTR</sequence>
<evidence type="ECO:0000256" key="3">
    <source>
        <dbReference type="SAM" id="Coils"/>
    </source>
</evidence>
<reference evidence="4" key="1">
    <citation type="journal article" date="2022" name="Toxins">
        <title>Genomic Analysis of Sphingopyxis sp. USTB-05 for Biodegrading Cyanobacterial Hepatotoxins.</title>
        <authorList>
            <person name="Liu C."/>
            <person name="Xu Q."/>
            <person name="Zhao Z."/>
            <person name="Zhang H."/>
            <person name="Liu X."/>
            <person name="Yin C."/>
            <person name="Liu Y."/>
            <person name="Yan H."/>
        </authorList>
    </citation>
    <scope>NUCLEOTIDE SEQUENCE</scope>
    <source>
        <strain evidence="4">NBD5</strain>
    </source>
</reference>
<keyword evidence="2" id="KW-0732">Signal</keyword>
<keyword evidence="5" id="KW-1185">Reference proteome</keyword>
<keyword evidence="2" id="KW-0449">Lipoprotein</keyword>
<name>A0ABY4XBV8_9SPHN</name>
<keyword evidence="2" id="KW-0564">Palmitate</keyword>
<gene>
    <name evidence="4" type="ORF">LHA26_07950</name>
</gene>
<dbReference type="EMBL" id="CP084930">
    <property type="protein sequence ID" value="USI74369.1"/>
    <property type="molecule type" value="Genomic_DNA"/>
</dbReference>
<keyword evidence="2" id="KW-1134">Transmembrane beta strand</keyword>
<evidence type="ECO:0000313" key="5">
    <source>
        <dbReference type="Proteomes" id="UP001056937"/>
    </source>
</evidence>
<evidence type="ECO:0000256" key="2">
    <source>
        <dbReference type="RuleBase" id="RU362097"/>
    </source>
</evidence>
<dbReference type="PANTHER" id="PTHR30203">
    <property type="entry name" value="OUTER MEMBRANE CATION EFFLUX PROTEIN"/>
    <property type="match status" value="1"/>
</dbReference>
<organism evidence="4 5">
    <name type="scientific">Sphingomonas morindae</name>
    <dbReference type="NCBI Taxonomy" id="1541170"/>
    <lineage>
        <taxon>Bacteria</taxon>
        <taxon>Pseudomonadati</taxon>
        <taxon>Pseudomonadota</taxon>
        <taxon>Alphaproteobacteria</taxon>
        <taxon>Sphingomonadales</taxon>
        <taxon>Sphingomonadaceae</taxon>
        <taxon>Sphingomonas</taxon>
    </lineage>
</organism>
<comment type="similarity">
    <text evidence="1 2">Belongs to the outer membrane factor (OMF) (TC 1.B.17) family.</text>
</comment>
<dbReference type="RefSeq" id="WP_252168172.1">
    <property type="nucleotide sequence ID" value="NZ_CP084930.1"/>
</dbReference>
<proteinExistence type="inferred from homology"/>
<dbReference type="InterPro" id="IPR010131">
    <property type="entry name" value="MdtP/NodT-like"/>
</dbReference>
<feature type="signal peptide" evidence="2">
    <location>
        <begin position="1"/>
        <end position="19"/>
    </location>
</feature>
<keyword evidence="2" id="KW-0812">Transmembrane</keyword>
<dbReference type="InterPro" id="IPR003423">
    <property type="entry name" value="OMP_efflux"/>
</dbReference>
<evidence type="ECO:0000256" key="1">
    <source>
        <dbReference type="ARBA" id="ARBA00007613"/>
    </source>
</evidence>
<protein>
    <submittedName>
        <fullName evidence="4">Efflux transporter outer membrane subunit</fullName>
    </submittedName>
</protein>
<dbReference type="Gene3D" id="1.20.1600.10">
    <property type="entry name" value="Outer membrane efflux proteins (OEP)"/>
    <property type="match status" value="1"/>
</dbReference>
<dbReference type="Gene3D" id="2.20.200.10">
    <property type="entry name" value="Outer membrane efflux proteins (OEP)"/>
    <property type="match status" value="1"/>
</dbReference>
<comment type="subcellular location">
    <subcellularLocation>
        <location evidence="2">Cell membrane</location>
        <topology evidence="2">Lipid-anchor</topology>
    </subcellularLocation>
</comment>
<accession>A0ABY4XBV8</accession>
<dbReference type="Pfam" id="PF02321">
    <property type="entry name" value="OEP"/>
    <property type="match status" value="2"/>
</dbReference>
<dbReference type="Proteomes" id="UP001056937">
    <property type="component" value="Chromosome 1"/>
</dbReference>
<keyword evidence="3" id="KW-0175">Coiled coil</keyword>
<dbReference type="SUPFAM" id="SSF56954">
    <property type="entry name" value="Outer membrane efflux proteins (OEP)"/>
    <property type="match status" value="1"/>
</dbReference>
<feature type="coiled-coil region" evidence="3">
    <location>
        <begin position="224"/>
        <end position="251"/>
    </location>
</feature>
<dbReference type="PANTHER" id="PTHR30203:SF33">
    <property type="entry name" value="BLR4455 PROTEIN"/>
    <property type="match status" value="1"/>
</dbReference>
<keyword evidence="2" id="KW-0472">Membrane</keyword>
<feature type="coiled-coil region" evidence="3">
    <location>
        <begin position="60"/>
        <end position="94"/>
    </location>
</feature>
<dbReference type="NCBIfam" id="TIGR01845">
    <property type="entry name" value="outer_NodT"/>
    <property type="match status" value="1"/>
</dbReference>
<feature type="chain" id="PRO_5044961404" evidence="2">
    <location>
        <begin position="20"/>
        <end position="476"/>
    </location>
</feature>